<keyword evidence="2" id="KW-1185">Reference proteome</keyword>
<evidence type="ECO:0000313" key="2">
    <source>
        <dbReference type="Proteomes" id="UP000789375"/>
    </source>
</evidence>
<gene>
    <name evidence="1" type="ORF">FMOSSE_LOCUS6379</name>
</gene>
<dbReference type="Proteomes" id="UP000789375">
    <property type="component" value="Unassembled WGS sequence"/>
</dbReference>
<evidence type="ECO:0000313" key="1">
    <source>
        <dbReference type="EMBL" id="CAG8549228.1"/>
    </source>
</evidence>
<comment type="caution">
    <text evidence="1">The sequence shown here is derived from an EMBL/GenBank/DDBJ whole genome shotgun (WGS) entry which is preliminary data.</text>
</comment>
<protein>
    <submittedName>
        <fullName evidence="1">3723_t:CDS:1</fullName>
    </submittedName>
</protein>
<dbReference type="EMBL" id="CAJVPP010001326">
    <property type="protein sequence ID" value="CAG8549228.1"/>
    <property type="molecule type" value="Genomic_DNA"/>
</dbReference>
<organism evidence="1 2">
    <name type="scientific">Funneliformis mosseae</name>
    <name type="common">Endomycorrhizal fungus</name>
    <name type="synonym">Glomus mosseae</name>
    <dbReference type="NCBI Taxonomy" id="27381"/>
    <lineage>
        <taxon>Eukaryota</taxon>
        <taxon>Fungi</taxon>
        <taxon>Fungi incertae sedis</taxon>
        <taxon>Mucoromycota</taxon>
        <taxon>Glomeromycotina</taxon>
        <taxon>Glomeromycetes</taxon>
        <taxon>Glomerales</taxon>
        <taxon>Glomeraceae</taxon>
        <taxon>Funneliformis</taxon>
    </lineage>
</organism>
<reference evidence="1" key="1">
    <citation type="submission" date="2021-06" db="EMBL/GenBank/DDBJ databases">
        <authorList>
            <person name="Kallberg Y."/>
            <person name="Tangrot J."/>
            <person name="Rosling A."/>
        </authorList>
    </citation>
    <scope>NUCLEOTIDE SEQUENCE</scope>
    <source>
        <strain evidence="1">87-6 pot B 2015</strain>
    </source>
</reference>
<accession>A0A9N9AY45</accession>
<proteinExistence type="predicted"/>
<sequence>MNYTIMCLKDNSLDLSYYVSTSEMFNDSLYKSSGAELKFIINMDEYLMVENSIHDSMTIQAKVLDYVDLEEVPDIQSIAPDADISYILEVDLEIPIYLYNYFVDYLLIPEKQIVSED</sequence>
<dbReference type="AlphaFoldDB" id="A0A9N9AY45"/>
<name>A0A9N9AY45_FUNMO</name>